<dbReference type="InterPro" id="IPR036523">
    <property type="entry name" value="SurE-like_sf"/>
</dbReference>
<dbReference type="PANTHER" id="PTHR30457:SF0">
    <property type="entry name" value="PHOSPHATASE, PUTATIVE (AFU_ORTHOLOGUE AFUA_4G01070)-RELATED"/>
    <property type="match status" value="1"/>
</dbReference>
<evidence type="ECO:0000313" key="8">
    <source>
        <dbReference type="Proteomes" id="UP000484015"/>
    </source>
</evidence>
<dbReference type="Pfam" id="PF01975">
    <property type="entry name" value="SurE"/>
    <property type="match status" value="1"/>
</dbReference>
<dbReference type="AlphaFoldDB" id="A0A6L6PW02"/>
<keyword evidence="4" id="KW-0479">Metal-binding</keyword>
<dbReference type="InterPro" id="IPR002828">
    <property type="entry name" value="SurE-like_Pase/nucleotidase"/>
</dbReference>
<evidence type="ECO:0000259" key="6">
    <source>
        <dbReference type="Pfam" id="PF01975"/>
    </source>
</evidence>
<evidence type="ECO:0000313" key="7">
    <source>
        <dbReference type="EMBL" id="MTW01650.1"/>
    </source>
</evidence>
<sequence>MFTQRANCNIVRTDDEGMRLMGDSGADAATFAHHNLCTDNYTGDPMKRLTMLASLMLATFASPSQALNILVTNDDGTESSTVHALQQRLSAAGHNVIISSEVCDNSGQGGALGFLRPIGPLTATNCGAAPSRGGALAAGAPGVGTLPGMPFAYYVNSTPVAATLYGIDIASKKAWGKAPDLVVSGPNYGNNTGMINNGSGTVNAALIAINRGVPAIAVSAEQPTDYRPYSRLADGDPEYEIADVVVRLVGELEKRKSVGDGLLPQGVGLNVNLPKFAKGGAAALKFKYAKLGLATIALPYFIEDLSKDALAQSYLARAFPTGVPPLPGVTLLVNPAPAPAGLAYVPDNDPESEQNVVNAGAIAVAVMQGTHQATRAQEAAIRAKLANFIK</sequence>
<evidence type="ECO:0000256" key="5">
    <source>
        <dbReference type="ARBA" id="ARBA00022801"/>
    </source>
</evidence>
<comment type="similarity">
    <text evidence="2">Belongs to the SurE nucleotidase family.</text>
</comment>
<keyword evidence="5" id="KW-0378">Hydrolase</keyword>
<reference evidence="7 8" key="1">
    <citation type="submission" date="2019-11" db="EMBL/GenBank/DDBJ databases">
        <title>Type strains purchased from KCTC, JCM and DSMZ.</title>
        <authorList>
            <person name="Lu H."/>
        </authorList>
    </citation>
    <scope>NUCLEOTIDE SEQUENCE [LARGE SCALE GENOMIC DNA]</scope>
    <source>
        <strain evidence="7 8">KCTC 42409</strain>
    </source>
</reference>
<evidence type="ECO:0000256" key="3">
    <source>
        <dbReference type="ARBA" id="ARBA00012643"/>
    </source>
</evidence>
<evidence type="ECO:0000256" key="2">
    <source>
        <dbReference type="ARBA" id="ARBA00011062"/>
    </source>
</evidence>
<name>A0A6L6PW02_9BURK</name>
<dbReference type="SUPFAM" id="SSF64167">
    <property type="entry name" value="SurE-like"/>
    <property type="match status" value="1"/>
</dbReference>
<dbReference type="Proteomes" id="UP000484015">
    <property type="component" value="Unassembled WGS sequence"/>
</dbReference>
<dbReference type="EMBL" id="WNLA01000002">
    <property type="protein sequence ID" value="MTW01650.1"/>
    <property type="molecule type" value="Genomic_DNA"/>
</dbReference>
<dbReference type="PANTHER" id="PTHR30457">
    <property type="entry name" value="5'-NUCLEOTIDASE SURE"/>
    <property type="match status" value="1"/>
</dbReference>
<dbReference type="OrthoDB" id="9780815at2"/>
<proteinExistence type="inferred from homology"/>
<evidence type="ECO:0000256" key="4">
    <source>
        <dbReference type="ARBA" id="ARBA00022723"/>
    </source>
</evidence>
<dbReference type="EC" id="3.1.3.5" evidence="3"/>
<feature type="domain" description="Survival protein SurE-like phosphatase/nucleotidase" evidence="6">
    <location>
        <begin position="69"/>
        <end position="282"/>
    </location>
</feature>
<comment type="caution">
    <text evidence="7">The sequence shown here is derived from an EMBL/GenBank/DDBJ whole genome shotgun (WGS) entry which is preliminary data.</text>
</comment>
<protein>
    <recommendedName>
        <fullName evidence="3">5'-nucleotidase</fullName>
        <ecNumber evidence="3">3.1.3.5</ecNumber>
    </recommendedName>
</protein>
<keyword evidence="8" id="KW-1185">Reference proteome</keyword>
<evidence type="ECO:0000256" key="1">
    <source>
        <dbReference type="ARBA" id="ARBA00000815"/>
    </source>
</evidence>
<dbReference type="GO" id="GO:0046872">
    <property type="term" value="F:metal ion binding"/>
    <property type="evidence" value="ECO:0007669"/>
    <property type="project" value="UniProtKB-KW"/>
</dbReference>
<dbReference type="InterPro" id="IPR030048">
    <property type="entry name" value="SurE"/>
</dbReference>
<accession>A0A6L6PW02</accession>
<gene>
    <name evidence="7" type="ORF">GM668_06060</name>
</gene>
<dbReference type="GO" id="GO:0008253">
    <property type="term" value="F:5'-nucleotidase activity"/>
    <property type="evidence" value="ECO:0007669"/>
    <property type="project" value="UniProtKB-EC"/>
</dbReference>
<organism evidence="7 8">
    <name type="scientific">Pseudoduganella ginsengisoli</name>
    <dbReference type="NCBI Taxonomy" id="1462440"/>
    <lineage>
        <taxon>Bacteria</taxon>
        <taxon>Pseudomonadati</taxon>
        <taxon>Pseudomonadota</taxon>
        <taxon>Betaproteobacteria</taxon>
        <taxon>Burkholderiales</taxon>
        <taxon>Oxalobacteraceae</taxon>
        <taxon>Telluria group</taxon>
        <taxon>Pseudoduganella</taxon>
    </lineage>
</organism>
<comment type="catalytic activity">
    <reaction evidence="1">
        <text>a ribonucleoside 5'-phosphate + H2O = a ribonucleoside + phosphate</text>
        <dbReference type="Rhea" id="RHEA:12484"/>
        <dbReference type="ChEBI" id="CHEBI:15377"/>
        <dbReference type="ChEBI" id="CHEBI:18254"/>
        <dbReference type="ChEBI" id="CHEBI:43474"/>
        <dbReference type="ChEBI" id="CHEBI:58043"/>
        <dbReference type="EC" id="3.1.3.5"/>
    </reaction>
</comment>
<dbReference type="Gene3D" id="3.40.1210.10">
    <property type="entry name" value="Survival protein SurE-like phosphatase/nucleotidase"/>
    <property type="match status" value="1"/>
</dbReference>